<protein>
    <submittedName>
        <fullName evidence="2">Uncharacterized protein</fullName>
    </submittedName>
</protein>
<comment type="caution">
    <text evidence="2">The sequence shown here is derived from an EMBL/GenBank/DDBJ whole genome shotgun (WGS) entry which is preliminary data.</text>
</comment>
<dbReference type="AlphaFoldDB" id="A0A917Q917"/>
<keyword evidence="3" id="KW-1185">Reference proteome</keyword>
<evidence type="ECO:0000313" key="3">
    <source>
        <dbReference type="Proteomes" id="UP000612956"/>
    </source>
</evidence>
<accession>A0A917Q917</accession>
<feature type="compositionally biased region" description="Basic and acidic residues" evidence="1">
    <location>
        <begin position="23"/>
        <end position="40"/>
    </location>
</feature>
<gene>
    <name evidence="2" type="ORF">GCM10011591_04230</name>
</gene>
<proteinExistence type="predicted"/>
<reference evidence="2" key="1">
    <citation type="journal article" date="2014" name="Int. J. Syst. Evol. Microbiol.">
        <title>Complete genome sequence of Corynebacterium casei LMG S-19264T (=DSM 44701T), isolated from a smear-ripened cheese.</title>
        <authorList>
            <consortium name="US DOE Joint Genome Institute (JGI-PGF)"/>
            <person name="Walter F."/>
            <person name="Albersmeier A."/>
            <person name="Kalinowski J."/>
            <person name="Ruckert C."/>
        </authorList>
    </citation>
    <scope>NUCLEOTIDE SEQUENCE</scope>
    <source>
        <strain evidence="2">CGMCC 4.7278</strain>
    </source>
</reference>
<feature type="region of interest" description="Disordered" evidence="1">
    <location>
        <begin position="1"/>
        <end position="41"/>
    </location>
</feature>
<name>A0A917Q917_9NOCA</name>
<organism evidence="2 3">
    <name type="scientific">Nocardia camponoti</name>
    <dbReference type="NCBI Taxonomy" id="1616106"/>
    <lineage>
        <taxon>Bacteria</taxon>
        <taxon>Bacillati</taxon>
        <taxon>Actinomycetota</taxon>
        <taxon>Actinomycetes</taxon>
        <taxon>Mycobacteriales</taxon>
        <taxon>Nocardiaceae</taxon>
        <taxon>Nocardia</taxon>
    </lineage>
</organism>
<sequence>MAVAGSILGIDGMSITPAPSRPRPADLDDAERVRTDRREEEELTVGADGLCAVAAMGAVPQISQ</sequence>
<dbReference type="Proteomes" id="UP000612956">
    <property type="component" value="Unassembled WGS sequence"/>
</dbReference>
<evidence type="ECO:0000313" key="2">
    <source>
        <dbReference type="EMBL" id="GGK35732.1"/>
    </source>
</evidence>
<evidence type="ECO:0000256" key="1">
    <source>
        <dbReference type="SAM" id="MobiDB-lite"/>
    </source>
</evidence>
<reference evidence="2" key="2">
    <citation type="submission" date="2020-09" db="EMBL/GenBank/DDBJ databases">
        <authorList>
            <person name="Sun Q."/>
            <person name="Zhou Y."/>
        </authorList>
    </citation>
    <scope>NUCLEOTIDE SEQUENCE</scope>
    <source>
        <strain evidence="2">CGMCC 4.7278</strain>
    </source>
</reference>
<dbReference type="EMBL" id="BMMW01000001">
    <property type="protein sequence ID" value="GGK35732.1"/>
    <property type="molecule type" value="Genomic_DNA"/>
</dbReference>